<organism evidence="3 4">
    <name type="scientific">Rhodococcus ruber</name>
    <dbReference type="NCBI Taxonomy" id="1830"/>
    <lineage>
        <taxon>Bacteria</taxon>
        <taxon>Bacillati</taxon>
        <taxon>Actinomycetota</taxon>
        <taxon>Actinomycetes</taxon>
        <taxon>Mycobacteriales</taxon>
        <taxon>Nocardiaceae</taxon>
        <taxon>Rhodococcus</taxon>
    </lineage>
</organism>
<dbReference type="RefSeq" id="WP_269607053.1">
    <property type="nucleotide sequence ID" value="NZ_JAPWIJ010000008.1"/>
</dbReference>
<evidence type="ECO:0008006" key="5">
    <source>
        <dbReference type="Google" id="ProtNLM"/>
    </source>
</evidence>
<keyword evidence="2" id="KW-1133">Transmembrane helix</keyword>
<feature type="transmembrane region" description="Helical" evidence="2">
    <location>
        <begin position="154"/>
        <end position="174"/>
    </location>
</feature>
<feature type="transmembrane region" description="Helical" evidence="2">
    <location>
        <begin position="6"/>
        <end position="26"/>
    </location>
</feature>
<gene>
    <name evidence="3" type="ORF">O4220_19080</name>
</gene>
<evidence type="ECO:0000256" key="2">
    <source>
        <dbReference type="SAM" id="Phobius"/>
    </source>
</evidence>
<feature type="transmembrane region" description="Helical" evidence="2">
    <location>
        <begin position="121"/>
        <end position="142"/>
    </location>
</feature>
<evidence type="ECO:0000313" key="4">
    <source>
        <dbReference type="Proteomes" id="UP001081071"/>
    </source>
</evidence>
<feature type="transmembrane region" description="Helical" evidence="2">
    <location>
        <begin position="38"/>
        <end position="58"/>
    </location>
</feature>
<feature type="transmembrane region" description="Helical" evidence="2">
    <location>
        <begin position="70"/>
        <end position="89"/>
    </location>
</feature>
<keyword evidence="4" id="KW-1185">Reference proteome</keyword>
<dbReference type="EMBL" id="JAPWIJ010000008">
    <property type="protein sequence ID" value="MCZ4520616.1"/>
    <property type="molecule type" value="Genomic_DNA"/>
</dbReference>
<evidence type="ECO:0000256" key="1">
    <source>
        <dbReference type="SAM" id="MobiDB-lite"/>
    </source>
</evidence>
<protein>
    <recommendedName>
        <fullName evidence="5">Integral membrane protein</fullName>
    </recommendedName>
</protein>
<accession>A0ABT4MI08</accession>
<name>A0ABT4MI08_9NOCA</name>
<keyword evidence="2" id="KW-0812">Transmembrane</keyword>
<evidence type="ECO:0000313" key="3">
    <source>
        <dbReference type="EMBL" id="MCZ4520616.1"/>
    </source>
</evidence>
<keyword evidence="2" id="KW-0472">Membrane</keyword>
<proteinExistence type="predicted"/>
<feature type="compositionally biased region" description="Basic and acidic residues" evidence="1">
    <location>
        <begin position="184"/>
        <end position="196"/>
    </location>
</feature>
<reference evidence="3" key="1">
    <citation type="submission" date="2022-12" db="EMBL/GenBank/DDBJ databases">
        <authorList>
            <person name="Krivoruchko A.V."/>
            <person name="Elkin A."/>
        </authorList>
    </citation>
    <scope>NUCLEOTIDE SEQUENCE</scope>
    <source>
        <strain evidence="3">IEGM 1391</strain>
    </source>
</reference>
<feature type="region of interest" description="Disordered" evidence="1">
    <location>
        <begin position="177"/>
        <end position="196"/>
    </location>
</feature>
<comment type="caution">
    <text evidence="3">The sequence shown here is derived from an EMBL/GenBank/DDBJ whole genome shotgun (WGS) entry which is preliminary data.</text>
</comment>
<sequence>MNNPILLTIALCEVGFWMLVIGGLCLRYVARLRRASTITLSLLPVLDLVLVAAVALDLHRGGEVQFAHRLAGIYLGWTVVFAHSTVTWLDVRFAHRFAGGPAPVKPPKAGPQAYRNEIRGFVKWLCAAAIALVITYGLAYTVADSEQAAALKTVIQPLGVITFFWFVTGPLWVLGSRTAGSKDTSSKDSAGERSRL</sequence>
<dbReference type="Proteomes" id="UP001081071">
    <property type="component" value="Unassembled WGS sequence"/>
</dbReference>